<protein>
    <submittedName>
        <fullName evidence="1">Uncharacterized protein</fullName>
    </submittedName>
</protein>
<evidence type="ECO:0000313" key="1">
    <source>
        <dbReference type="EMBL" id="SMB81260.1"/>
    </source>
</evidence>
<dbReference type="Proteomes" id="UP000192582">
    <property type="component" value="Unassembled WGS sequence"/>
</dbReference>
<reference evidence="1 2" key="1">
    <citation type="submission" date="2017-04" db="EMBL/GenBank/DDBJ databases">
        <authorList>
            <person name="Afonso C.L."/>
            <person name="Miller P.J."/>
            <person name="Scott M.A."/>
            <person name="Spackman E."/>
            <person name="Goraichik I."/>
            <person name="Dimitrov K.M."/>
            <person name="Suarez D.L."/>
            <person name="Swayne D.E."/>
        </authorList>
    </citation>
    <scope>NUCLEOTIDE SEQUENCE [LARGE SCALE GENOMIC DNA]</scope>
    <source>
        <strain evidence="1 2">KR-140</strain>
    </source>
</reference>
<dbReference type="EMBL" id="FWWU01000005">
    <property type="protein sequence ID" value="SMB81260.1"/>
    <property type="molecule type" value="Genomic_DNA"/>
</dbReference>
<accession>A0A1W1UJK1</accession>
<name>A0A1W1UJK1_9DEIO</name>
<gene>
    <name evidence="1" type="ORF">SAMN00790413_04514</name>
</gene>
<sequence>MIGDRLPLDLQGPLPSEPLGATVSAWVGREITQPQALDLLRSLQFAASGGALYNLVDGMYDWELLDDADPEVHAGVTRWDSGLANRIDVVKLPRRRSALHLMLCGELTHPAVAHPGRDIAAQDFHRLLALPAR</sequence>
<dbReference type="RefSeq" id="WP_084045879.1">
    <property type="nucleotide sequence ID" value="NZ_FWWU01000005.1"/>
</dbReference>
<keyword evidence="2" id="KW-1185">Reference proteome</keyword>
<proteinExistence type="predicted"/>
<evidence type="ECO:0000313" key="2">
    <source>
        <dbReference type="Proteomes" id="UP000192582"/>
    </source>
</evidence>
<dbReference type="AlphaFoldDB" id="A0A1W1UJK1"/>
<organism evidence="1 2">
    <name type="scientific">Deinococcus hopiensis KR-140</name>
    <dbReference type="NCBI Taxonomy" id="695939"/>
    <lineage>
        <taxon>Bacteria</taxon>
        <taxon>Thermotogati</taxon>
        <taxon>Deinococcota</taxon>
        <taxon>Deinococci</taxon>
        <taxon>Deinococcales</taxon>
        <taxon>Deinococcaceae</taxon>
        <taxon>Deinococcus</taxon>
    </lineage>
</organism>